<dbReference type="RefSeq" id="WP_246268394.1">
    <property type="nucleotide sequence ID" value="NZ_BAAAHL010000027.1"/>
</dbReference>
<dbReference type="CDD" id="cd02199">
    <property type="entry name" value="YjgF_YER057c_UK114_like_1"/>
    <property type="match status" value="1"/>
</dbReference>
<comment type="caution">
    <text evidence="2">The sequence shown here is derived from an EMBL/GenBank/DDBJ whole genome shotgun (WGS) entry which is preliminary data.</text>
</comment>
<dbReference type="PANTHER" id="PTHR43760:SF1">
    <property type="entry name" value="ENDORIBONUCLEASE L-PSP_CHORISMATE MUTASE-LIKE DOMAIN-CONTAINING PROTEIN"/>
    <property type="match status" value="1"/>
</dbReference>
<dbReference type="AlphaFoldDB" id="A0A5M3WMQ1"/>
<protein>
    <submittedName>
        <fullName evidence="2">LysR family transcriptional regulator</fullName>
    </submittedName>
</protein>
<dbReference type="PANTHER" id="PTHR43760">
    <property type="entry name" value="ENDORIBONUCLEASE-RELATED"/>
    <property type="match status" value="1"/>
</dbReference>
<evidence type="ECO:0000313" key="3">
    <source>
        <dbReference type="Proteomes" id="UP000331127"/>
    </source>
</evidence>
<dbReference type="Gene3D" id="3.30.1330.40">
    <property type="entry name" value="RutC-like"/>
    <property type="match status" value="1"/>
</dbReference>
<dbReference type="Pfam" id="PF14588">
    <property type="entry name" value="YjgF_endoribonc"/>
    <property type="match status" value="1"/>
</dbReference>
<sequence>METRYLELPEPLEPFARYLPCRWSGAEVHVSGQVAAREGEFPLRGRVGAELTLEQGRAAARQCALNVLAALKRELNDLSRIRALVKVTVFVATGPDFLDHHRVADGASETFLEALGEVGGHARSAVGVARLPMDSPVEVEATVLVG</sequence>
<dbReference type="EMBL" id="BLAE01000017">
    <property type="protein sequence ID" value="GES09770.1"/>
    <property type="molecule type" value="Genomic_DNA"/>
</dbReference>
<dbReference type="InterPro" id="IPR013813">
    <property type="entry name" value="Endoribo_LPSP/chorism_mut-like"/>
</dbReference>
<gene>
    <name evidence="2" type="ORF">Amac_033660</name>
</gene>
<feature type="domain" description="Endoribonuclease L-PSP/chorismate mutase-like" evidence="1">
    <location>
        <begin position="6"/>
        <end position="135"/>
    </location>
</feature>
<evidence type="ECO:0000313" key="2">
    <source>
        <dbReference type="EMBL" id="GES09770.1"/>
    </source>
</evidence>
<accession>A0A5M3WMQ1</accession>
<reference evidence="2 3" key="1">
    <citation type="submission" date="2019-10" db="EMBL/GenBank/DDBJ databases">
        <title>Whole genome shotgun sequence of Acrocarpospora macrocephala NBRC 16266.</title>
        <authorList>
            <person name="Ichikawa N."/>
            <person name="Kimura A."/>
            <person name="Kitahashi Y."/>
            <person name="Komaki H."/>
            <person name="Oguchi A."/>
        </authorList>
    </citation>
    <scope>NUCLEOTIDE SEQUENCE [LARGE SCALE GENOMIC DNA]</scope>
    <source>
        <strain evidence="2 3">NBRC 16266</strain>
    </source>
</reference>
<proteinExistence type="predicted"/>
<name>A0A5M3WMQ1_9ACTN</name>
<dbReference type="InterPro" id="IPR035959">
    <property type="entry name" value="RutC-like_sf"/>
</dbReference>
<dbReference type="SUPFAM" id="SSF55298">
    <property type="entry name" value="YjgF-like"/>
    <property type="match status" value="1"/>
</dbReference>
<dbReference type="Proteomes" id="UP000331127">
    <property type="component" value="Unassembled WGS sequence"/>
</dbReference>
<organism evidence="2 3">
    <name type="scientific">Acrocarpospora macrocephala</name>
    <dbReference type="NCBI Taxonomy" id="150177"/>
    <lineage>
        <taxon>Bacteria</taxon>
        <taxon>Bacillati</taxon>
        <taxon>Actinomycetota</taxon>
        <taxon>Actinomycetes</taxon>
        <taxon>Streptosporangiales</taxon>
        <taxon>Streptosporangiaceae</taxon>
        <taxon>Acrocarpospora</taxon>
    </lineage>
</organism>
<keyword evidence="3" id="KW-1185">Reference proteome</keyword>
<evidence type="ECO:0000259" key="1">
    <source>
        <dbReference type="Pfam" id="PF14588"/>
    </source>
</evidence>